<evidence type="ECO:0000256" key="2">
    <source>
        <dbReference type="PROSITE-ProRule" id="PRU00335"/>
    </source>
</evidence>
<dbReference type="InterPro" id="IPR050109">
    <property type="entry name" value="HTH-type_TetR-like_transc_reg"/>
</dbReference>
<dbReference type="InterPro" id="IPR036271">
    <property type="entry name" value="Tet_transcr_reg_TetR-rel_C_sf"/>
</dbReference>
<dbReference type="PANTHER" id="PTHR30055:SF220">
    <property type="entry name" value="TETR-FAMILY REGULATORY PROTEIN"/>
    <property type="match status" value="1"/>
</dbReference>
<dbReference type="Proteomes" id="UP001336020">
    <property type="component" value="Unassembled WGS sequence"/>
</dbReference>
<proteinExistence type="predicted"/>
<feature type="DNA-binding region" description="H-T-H motif" evidence="2">
    <location>
        <begin position="31"/>
        <end position="50"/>
    </location>
</feature>
<gene>
    <name evidence="4" type="ORF">Q7514_13105</name>
</gene>
<dbReference type="Pfam" id="PF00440">
    <property type="entry name" value="TetR_N"/>
    <property type="match status" value="1"/>
</dbReference>
<dbReference type="EMBL" id="JAUTXY010000005">
    <property type="protein sequence ID" value="MEE2058460.1"/>
    <property type="molecule type" value="Genomic_DNA"/>
</dbReference>
<dbReference type="InterPro" id="IPR009057">
    <property type="entry name" value="Homeodomain-like_sf"/>
</dbReference>
<sequence>MSKGYHHGDLRAALLTKAEELLQTSGESGLSLRELARAVEVSHSAPSRHFADKAALLEALAVEGFRRLGSELEAAAALGDRDFVPTLHDVAVSFVRFSTENPALVELMSRYRREDVTDELRHARAASFAPVATLIDIGLSENELSGDARTVGTVFFATLQGIFVMANNKTIDPLNDELIVRVVDSLLNGLAPHPSRSGS</sequence>
<feature type="domain" description="HTH tetR-type" evidence="3">
    <location>
        <begin position="8"/>
        <end position="68"/>
    </location>
</feature>
<evidence type="ECO:0000256" key="1">
    <source>
        <dbReference type="ARBA" id="ARBA00023125"/>
    </source>
</evidence>
<dbReference type="InterPro" id="IPR001647">
    <property type="entry name" value="HTH_TetR"/>
</dbReference>
<dbReference type="RefSeq" id="WP_330133707.1">
    <property type="nucleotide sequence ID" value="NZ_JAUTXY010000005.1"/>
</dbReference>
<accession>A0ABU7LA94</accession>
<dbReference type="PANTHER" id="PTHR30055">
    <property type="entry name" value="HTH-TYPE TRANSCRIPTIONAL REGULATOR RUTR"/>
    <property type="match status" value="1"/>
</dbReference>
<evidence type="ECO:0000313" key="4">
    <source>
        <dbReference type="EMBL" id="MEE2058460.1"/>
    </source>
</evidence>
<dbReference type="SUPFAM" id="SSF46689">
    <property type="entry name" value="Homeodomain-like"/>
    <property type="match status" value="1"/>
</dbReference>
<keyword evidence="5" id="KW-1185">Reference proteome</keyword>
<name>A0ABU7LA94_9NOCA</name>
<dbReference type="PROSITE" id="PS50977">
    <property type="entry name" value="HTH_TETR_2"/>
    <property type="match status" value="1"/>
</dbReference>
<comment type="caution">
    <text evidence="4">The sequence shown here is derived from an EMBL/GenBank/DDBJ whole genome shotgun (WGS) entry which is preliminary data.</text>
</comment>
<organism evidence="4 5">
    <name type="scientific">Rhodococcus artemisiae</name>
    <dbReference type="NCBI Taxonomy" id="714159"/>
    <lineage>
        <taxon>Bacteria</taxon>
        <taxon>Bacillati</taxon>
        <taxon>Actinomycetota</taxon>
        <taxon>Actinomycetes</taxon>
        <taxon>Mycobacteriales</taxon>
        <taxon>Nocardiaceae</taxon>
        <taxon>Rhodococcus</taxon>
    </lineage>
</organism>
<keyword evidence="1 2" id="KW-0238">DNA-binding</keyword>
<evidence type="ECO:0000313" key="5">
    <source>
        <dbReference type="Proteomes" id="UP001336020"/>
    </source>
</evidence>
<protein>
    <submittedName>
        <fullName evidence="4">Helix-turn-helix domain-containing protein</fullName>
    </submittedName>
</protein>
<dbReference type="SUPFAM" id="SSF48498">
    <property type="entry name" value="Tetracyclin repressor-like, C-terminal domain"/>
    <property type="match status" value="1"/>
</dbReference>
<reference evidence="4 5" key="1">
    <citation type="submission" date="2023-07" db="EMBL/GenBank/DDBJ databases">
        <authorList>
            <person name="Girao M."/>
            <person name="Carvalho M.F."/>
        </authorList>
    </citation>
    <scope>NUCLEOTIDE SEQUENCE [LARGE SCALE GENOMIC DNA]</scope>
    <source>
        <strain evidence="4 5">YIM65754</strain>
    </source>
</reference>
<dbReference type="Gene3D" id="1.10.357.10">
    <property type="entry name" value="Tetracycline Repressor, domain 2"/>
    <property type="match status" value="1"/>
</dbReference>
<evidence type="ECO:0000259" key="3">
    <source>
        <dbReference type="PROSITE" id="PS50977"/>
    </source>
</evidence>